<feature type="non-terminal residue" evidence="1">
    <location>
        <position position="118"/>
    </location>
</feature>
<dbReference type="GO" id="GO:0004497">
    <property type="term" value="F:monooxygenase activity"/>
    <property type="evidence" value="ECO:0007669"/>
    <property type="project" value="InterPro"/>
</dbReference>
<dbReference type="GO" id="GO:0016705">
    <property type="term" value="F:oxidoreductase activity, acting on paired donors, with incorporation or reduction of molecular oxygen"/>
    <property type="evidence" value="ECO:0007669"/>
    <property type="project" value="InterPro"/>
</dbReference>
<dbReference type="Proteomes" id="UP001295740">
    <property type="component" value="Unassembled WGS sequence"/>
</dbReference>
<keyword evidence="2" id="KW-1185">Reference proteome</keyword>
<proteinExistence type="predicted"/>
<organism evidence="1 2">
    <name type="scientific">Anthostomella pinea</name>
    <dbReference type="NCBI Taxonomy" id="933095"/>
    <lineage>
        <taxon>Eukaryota</taxon>
        <taxon>Fungi</taxon>
        <taxon>Dikarya</taxon>
        <taxon>Ascomycota</taxon>
        <taxon>Pezizomycotina</taxon>
        <taxon>Sordariomycetes</taxon>
        <taxon>Xylariomycetidae</taxon>
        <taxon>Xylariales</taxon>
        <taxon>Xylariaceae</taxon>
        <taxon>Anthostomella</taxon>
    </lineage>
</organism>
<protein>
    <submittedName>
        <fullName evidence="1">Uu.00g121030.m01.CDS01</fullName>
    </submittedName>
</protein>
<evidence type="ECO:0000313" key="1">
    <source>
        <dbReference type="EMBL" id="CAJ2504709.1"/>
    </source>
</evidence>
<name>A0AAI8YH94_9PEZI</name>
<evidence type="ECO:0000313" key="2">
    <source>
        <dbReference type="Proteomes" id="UP001295740"/>
    </source>
</evidence>
<sequence>MGIVLEVPRRTSSSWLGPRNYVGVDMAWHEMRLLLAELMFNFDIKSDVGPDWRGQNVYVGLLYWRPSCEKSVSRVRWPILIVKGTAATLVIGKHPGFRETSHRFYRRGMSGRSLASWR</sequence>
<dbReference type="GO" id="GO:0020037">
    <property type="term" value="F:heme binding"/>
    <property type="evidence" value="ECO:0007669"/>
    <property type="project" value="InterPro"/>
</dbReference>
<gene>
    <name evidence="1" type="ORF">KHLLAP_LOCUS5177</name>
</gene>
<reference evidence="1" key="1">
    <citation type="submission" date="2023-10" db="EMBL/GenBank/DDBJ databases">
        <authorList>
            <person name="Hackl T."/>
        </authorList>
    </citation>
    <scope>NUCLEOTIDE SEQUENCE</scope>
</reference>
<comment type="caution">
    <text evidence="1">The sequence shown here is derived from an EMBL/GenBank/DDBJ whole genome shotgun (WGS) entry which is preliminary data.</text>
</comment>
<dbReference type="AlphaFoldDB" id="A0AAI8YH94"/>
<dbReference type="GO" id="GO:0005506">
    <property type="term" value="F:iron ion binding"/>
    <property type="evidence" value="ECO:0007669"/>
    <property type="project" value="InterPro"/>
</dbReference>
<dbReference type="SUPFAM" id="SSF48264">
    <property type="entry name" value="Cytochrome P450"/>
    <property type="match status" value="1"/>
</dbReference>
<accession>A0AAI8YH94</accession>
<dbReference type="InterPro" id="IPR036396">
    <property type="entry name" value="Cyt_P450_sf"/>
</dbReference>
<dbReference type="EMBL" id="CAUWAG010000007">
    <property type="protein sequence ID" value="CAJ2504709.1"/>
    <property type="molecule type" value="Genomic_DNA"/>
</dbReference>